<dbReference type="SUPFAM" id="SSF49870">
    <property type="entry name" value="Osmotin, thaumatin-like protein"/>
    <property type="match status" value="1"/>
</dbReference>
<comment type="similarity">
    <text evidence="1">Belongs to the thaumatin family.</text>
</comment>
<comment type="caution">
    <text evidence="2">The sequence shown here is derived from an EMBL/GenBank/DDBJ whole genome shotgun (WGS) entry which is preliminary data.</text>
</comment>
<keyword evidence="3" id="KW-1185">Reference proteome</keyword>
<dbReference type="PROSITE" id="PS51367">
    <property type="entry name" value="THAUMATIN_2"/>
    <property type="match status" value="1"/>
</dbReference>
<dbReference type="AlphaFoldDB" id="A0A6A5MGT0"/>
<gene>
    <name evidence="2" type="ORF">Lalb_Chr16g0391321</name>
</gene>
<dbReference type="EMBL" id="WOCE01000016">
    <property type="protein sequence ID" value="KAE9597884.1"/>
    <property type="molecule type" value="Genomic_DNA"/>
</dbReference>
<name>A0A6A5MGT0_LUPAL</name>
<organism evidence="2 3">
    <name type="scientific">Lupinus albus</name>
    <name type="common">White lupine</name>
    <name type="synonym">Lupinus termis</name>
    <dbReference type="NCBI Taxonomy" id="3870"/>
    <lineage>
        <taxon>Eukaryota</taxon>
        <taxon>Viridiplantae</taxon>
        <taxon>Streptophyta</taxon>
        <taxon>Embryophyta</taxon>
        <taxon>Tracheophyta</taxon>
        <taxon>Spermatophyta</taxon>
        <taxon>Magnoliopsida</taxon>
        <taxon>eudicotyledons</taxon>
        <taxon>Gunneridae</taxon>
        <taxon>Pentapetalae</taxon>
        <taxon>rosids</taxon>
        <taxon>fabids</taxon>
        <taxon>Fabales</taxon>
        <taxon>Fabaceae</taxon>
        <taxon>Papilionoideae</taxon>
        <taxon>50 kb inversion clade</taxon>
        <taxon>genistoids sensu lato</taxon>
        <taxon>core genistoids</taxon>
        <taxon>Genisteae</taxon>
        <taxon>Lupinus</taxon>
    </lineage>
</organism>
<sequence length="310" mass="32808">MRKSIMSWFSYHKHSSKPLLFLIVLSFLEVSVSATTFTFMNKCDHTVWPGILGKPDVGTTGFELKRGTTNSFNAPMGWSGRFWARTGCNFDDSGHGTCKTGDCGSGEVNCNGNGAAPPATLAEFTLGSGSLQDYYDVSLVDGYNIPMLVEASGGSGSCATTGCGADMNRRCPSVLRVEGGDACQSACGAFGKDEFCCGGAFNSPSVCKPSVYSEIFKSACPKSYSYAYDDASSTFTCAGADYTITFCPSSFPSLKSLINSGPGSSMEEAAVSTSSWITNLATGDSITITQPFSLSIFAFFVSLTFIFFPI</sequence>
<dbReference type="SMART" id="SM00205">
    <property type="entry name" value="THN"/>
    <property type="match status" value="1"/>
</dbReference>
<dbReference type="OrthoDB" id="430315at2759"/>
<reference evidence="3" key="1">
    <citation type="journal article" date="2020" name="Nat. Commun.">
        <title>Genome sequence of the cluster root forming white lupin.</title>
        <authorList>
            <person name="Hufnagel B."/>
            <person name="Marques A."/>
            <person name="Soriano A."/>
            <person name="Marques L."/>
            <person name="Divol F."/>
            <person name="Doumas P."/>
            <person name="Sallet E."/>
            <person name="Mancinotti D."/>
            <person name="Carrere S."/>
            <person name="Marande W."/>
            <person name="Arribat S."/>
            <person name="Keller J."/>
            <person name="Huneau C."/>
            <person name="Blein T."/>
            <person name="Aime D."/>
            <person name="Laguerre M."/>
            <person name="Taylor J."/>
            <person name="Schubert V."/>
            <person name="Nelson M."/>
            <person name="Geu-Flores F."/>
            <person name="Crespi M."/>
            <person name="Gallardo-Guerrero K."/>
            <person name="Delaux P.-M."/>
            <person name="Salse J."/>
            <person name="Berges H."/>
            <person name="Guyot R."/>
            <person name="Gouzy J."/>
            <person name="Peret B."/>
        </authorList>
    </citation>
    <scope>NUCLEOTIDE SEQUENCE [LARGE SCALE GENOMIC DNA]</scope>
    <source>
        <strain evidence="3">cv. Amiga</strain>
    </source>
</reference>
<dbReference type="PRINTS" id="PR00347">
    <property type="entry name" value="THAUMATIN"/>
</dbReference>
<dbReference type="Gene3D" id="2.60.110.10">
    <property type="entry name" value="Thaumatin"/>
    <property type="match status" value="1"/>
</dbReference>
<evidence type="ECO:0000313" key="2">
    <source>
        <dbReference type="EMBL" id="KAE9597884.1"/>
    </source>
</evidence>
<dbReference type="InterPro" id="IPR001938">
    <property type="entry name" value="Thaumatin"/>
</dbReference>
<accession>A0A6A5MGT0</accession>
<dbReference type="FunFam" id="2.60.110.10:FF:000001">
    <property type="entry name" value="THAUMATIN-LIKE PROTEIN 1"/>
    <property type="match status" value="1"/>
</dbReference>
<dbReference type="Pfam" id="PF00314">
    <property type="entry name" value="Thaumatin"/>
    <property type="match status" value="1"/>
</dbReference>
<protein>
    <submittedName>
        <fullName evidence="2">Putative thaumatin</fullName>
    </submittedName>
</protein>
<proteinExistence type="inferred from homology"/>
<dbReference type="PANTHER" id="PTHR31048">
    <property type="entry name" value="OS03G0233200 PROTEIN"/>
    <property type="match status" value="1"/>
</dbReference>
<dbReference type="InterPro" id="IPR017949">
    <property type="entry name" value="Thaumatin_CS"/>
</dbReference>
<dbReference type="Proteomes" id="UP000447434">
    <property type="component" value="Chromosome 16"/>
</dbReference>
<dbReference type="PROSITE" id="PS00316">
    <property type="entry name" value="THAUMATIN_1"/>
    <property type="match status" value="1"/>
</dbReference>
<dbReference type="CDD" id="cd09218">
    <property type="entry name" value="TLP-PA"/>
    <property type="match status" value="1"/>
</dbReference>
<dbReference type="InterPro" id="IPR037176">
    <property type="entry name" value="Osmotin/thaumatin-like_sf"/>
</dbReference>
<evidence type="ECO:0000256" key="1">
    <source>
        <dbReference type="ARBA" id="ARBA00010607"/>
    </source>
</evidence>
<evidence type="ECO:0000313" key="3">
    <source>
        <dbReference type="Proteomes" id="UP000447434"/>
    </source>
</evidence>